<evidence type="ECO:0000256" key="1">
    <source>
        <dbReference type="SAM" id="Phobius"/>
    </source>
</evidence>
<evidence type="ECO:0000259" key="2">
    <source>
        <dbReference type="Pfam" id="PF20153"/>
    </source>
</evidence>
<feature type="transmembrane region" description="Helical" evidence="1">
    <location>
        <begin position="16"/>
        <end position="35"/>
    </location>
</feature>
<sequence length="402" mass="46046">MKGHDESMVQGWKEDVDTLLVFAGLFSAVLTAFTIESYQQLQDNPVQTTAELLRYIVVELSNRTLPAPTVDHRNILAESFQPSPASVRVNTLWFSALVCSLVAALIGILAKQWLREYLIKVSSSPQETVRLRQYRNDGLRRWHVVTIMAMLPVLLELALVLFLLGLLDFLWQLNTTVAAVITFLVGVSFLFYTVTTVLPAFFASSPFKSPQAWGFCKLLWSFRRLRRFVRPLTPIDVMFGDADMYHSLPDNWRERDIGFVRRMAGMLDHRALAWIYKSSLNEDLLDMMVPYISNLQPDEAASLAFEEIARKGECTVTVLIDSIRDNQPRIGLPKFIRRAGERGKRRLANMLLHILPRMDHNARHSGITAFDILFVLRTLLIESERAICEMSIHRRTNDKYGM</sequence>
<protein>
    <recommendedName>
        <fullName evidence="2">DUF6535 domain-containing protein</fullName>
    </recommendedName>
</protein>
<name>A0A2R6RVT1_9APHY</name>
<dbReference type="STRING" id="98765.A0A2R6RVT1"/>
<gene>
    <name evidence="3" type="ORF">PHLCEN_2v1809</name>
</gene>
<organism evidence="3 4">
    <name type="scientific">Hermanssonia centrifuga</name>
    <dbReference type="NCBI Taxonomy" id="98765"/>
    <lineage>
        <taxon>Eukaryota</taxon>
        <taxon>Fungi</taxon>
        <taxon>Dikarya</taxon>
        <taxon>Basidiomycota</taxon>
        <taxon>Agaricomycotina</taxon>
        <taxon>Agaricomycetes</taxon>
        <taxon>Polyporales</taxon>
        <taxon>Meruliaceae</taxon>
        <taxon>Hermanssonia</taxon>
    </lineage>
</organism>
<accession>A0A2R6RVT1</accession>
<feature type="transmembrane region" description="Helical" evidence="1">
    <location>
        <begin position="142"/>
        <end position="171"/>
    </location>
</feature>
<keyword evidence="1" id="KW-1133">Transmembrane helix</keyword>
<keyword evidence="1" id="KW-0472">Membrane</keyword>
<dbReference type="OrthoDB" id="3219854at2759"/>
<dbReference type="Pfam" id="PF20153">
    <property type="entry name" value="DUF6535"/>
    <property type="match status" value="1"/>
</dbReference>
<evidence type="ECO:0000313" key="4">
    <source>
        <dbReference type="Proteomes" id="UP000186601"/>
    </source>
</evidence>
<dbReference type="InterPro" id="IPR045338">
    <property type="entry name" value="DUF6535"/>
</dbReference>
<keyword evidence="4" id="KW-1185">Reference proteome</keyword>
<dbReference type="Proteomes" id="UP000186601">
    <property type="component" value="Unassembled WGS sequence"/>
</dbReference>
<reference evidence="3 4" key="1">
    <citation type="submission" date="2018-02" db="EMBL/GenBank/DDBJ databases">
        <title>Genome sequence of the basidiomycete white-rot fungus Phlebia centrifuga.</title>
        <authorList>
            <person name="Granchi Z."/>
            <person name="Peng M."/>
            <person name="de Vries R.P."/>
            <person name="Hilden K."/>
            <person name="Makela M.R."/>
            <person name="Grigoriev I."/>
            <person name="Riley R."/>
        </authorList>
    </citation>
    <scope>NUCLEOTIDE SEQUENCE [LARGE SCALE GENOMIC DNA]</scope>
    <source>
        <strain evidence="3 4">FBCC195</strain>
    </source>
</reference>
<feature type="transmembrane region" description="Helical" evidence="1">
    <location>
        <begin position="92"/>
        <end position="110"/>
    </location>
</feature>
<dbReference type="EMBL" id="MLYV02000149">
    <property type="protein sequence ID" value="PSS34141.1"/>
    <property type="molecule type" value="Genomic_DNA"/>
</dbReference>
<evidence type="ECO:0000313" key="3">
    <source>
        <dbReference type="EMBL" id="PSS34141.1"/>
    </source>
</evidence>
<comment type="caution">
    <text evidence="3">The sequence shown here is derived from an EMBL/GenBank/DDBJ whole genome shotgun (WGS) entry which is preliminary data.</text>
</comment>
<keyword evidence="1" id="KW-0812">Transmembrane</keyword>
<proteinExistence type="predicted"/>
<feature type="transmembrane region" description="Helical" evidence="1">
    <location>
        <begin position="177"/>
        <end position="202"/>
    </location>
</feature>
<dbReference type="AlphaFoldDB" id="A0A2R6RVT1"/>
<feature type="domain" description="DUF6535" evidence="2">
    <location>
        <begin position="3"/>
        <end position="172"/>
    </location>
</feature>